<evidence type="ECO:0000313" key="2">
    <source>
        <dbReference type="EMBL" id="GAH09373.1"/>
    </source>
</evidence>
<feature type="domain" description="Probable transposase IS891/IS1136/IS1341" evidence="1">
    <location>
        <begin position="68"/>
        <end position="126"/>
    </location>
</feature>
<dbReference type="Pfam" id="PF01385">
    <property type="entry name" value="OrfB_IS605"/>
    <property type="match status" value="1"/>
</dbReference>
<protein>
    <recommendedName>
        <fullName evidence="1">Probable transposase IS891/IS1136/IS1341 domain-containing protein</fullName>
    </recommendedName>
</protein>
<name>X1EL37_9ZZZZ</name>
<dbReference type="InterPro" id="IPR001959">
    <property type="entry name" value="Transposase"/>
</dbReference>
<gene>
    <name evidence="2" type="ORF">S01H4_64323</name>
</gene>
<dbReference type="EMBL" id="BART01038966">
    <property type="protein sequence ID" value="GAH09373.1"/>
    <property type="molecule type" value="Genomic_DNA"/>
</dbReference>
<organism evidence="2">
    <name type="scientific">marine sediment metagenome</name>
    <dbReference type="NCBI Taxonomy" id="412755"/>
    <lineage>
        <taxon>unclassified sequences</taxon>
        <taxon>metagenomes</taxon>
        <taxon>ecological metagenomes</taxon>
    </lineage>
</organism>
<sequence length="127" mass="14840">KSFDRYDSFTYKQASFGWKIGDNHLELSKIGSIKIKLHRPIIGFSKTCTIRKQANKWYACISIEYRPKSLRKNKKAIGIDIGLESFATFSTKEKIANPRFFKTDEKALAKAQRKLCKEKKNSFERKR</sequence>
<comment type="caution">
    <text evidence="2">The sequence shown here is derived from an EMBL/GenBank/DDBJ whole genome shotgun (WGS) entry which is preliminary data.</text>
</comment>
<evidence type="ECO:0000259" key="1">
    <source>
        <dbReference type="Pfam" id="PF01385"/>
    </source>
</evidence>
<reference evidence="2" key="1">
    <citation type="journal article" date="2014" name="Front. Microbiol.">
        <title>High frequency of phylogenetically diverse reductive dehalogenase-homologous genes in deep subseafloor sedimentary metagenomes.</title>
        <authorList>
            <person name="Kawai M."/>
            <person name="Futagami T."/>
            <person name="Toyoda A."/>
            <person name="Takaki Y."/>
            <person name="Nishi S."/>
            <person name="Hori S."/>
            <person name="Arai W."/>
            <person name="Tsubouchi T."/>
            <person name="Morono Y."/>
            <person name="Uchiyama I."/>
            <person name="Ito T."/>
            <person name="Fujiyama A."/>
            <person name="Inagaki F."/>
            <person name="Takami H."/>
        </authorList>
    </citation>
    <scope>NUCLEOTIDE SEQUENCE</scope>
    <source>
        <strain evidence="2">Expedition CK06-06</strain>
    </source>
</reference>
<proteinExistence type="predicted"/>
<feature type="non-terminal residue" evidence="2">
    <location>
        <position position="1"/>
    </location>
</feature>
<accession>X1EL37</accession>
<dbReference type="AlphaFoldDB" id="X1EL37"/>
<feature type="non-terminal residue" evidence="2">
    <location>
        <position position="127"/>
    </location>
</feature>